<feature type="region of interest" description="Disordered" evidence="1">
    <location>
        <begin position="133"/>
        <end position="186"/>
    </location>
</feature>
<dbReference type="SUPFAM" id="SSF47576">
    <property type="entry name" value="Calponin-homology domain, CH-domain"/>
    <property type="match status" value="1"/>
</dbReference>
<feature type="region of interest" description="Disordered" evidence="1">
    <location>
        <begin position="282"/>
        <end position="609"/>
    </location>
</feature>
<reference evidence="4" key="2">
    <citation type="submission" date="2020-04" db="EMBL/GenBank/DDBJ databases">
        <authorList>
            <consortium name="NCBI Genome Project"/>
        </authorList>
    </citation>
    <scope>NUCLEOTIDE SEQUENCE</scope>
    <source>
        <strain evidence="4">CBS 342.82</strain>
    </source>
</reference>
<feature type="compositionally biased region" description="Polar residues" evidence="1">
    <location>
        <begin position="531"/>
        <end position="542"/>
    </location>
</feature>
<dbReference type="GO" id="GO:0015629">
    <property type="term" value="C:actin cytoskeleton"/>
    <property type="evidence" value="ECO:0007669"/>
    <property type="project" value="TreeGrafter"/>
</dbReference>
<dbReference type="PRINTS" id="PR00888">
    <property type="entry name" value="SM22CALPONIN"/>
</dbReference>
<evidence type="ECO:0000256" key="1">
    <source>
        <dbReference type="SAM" id="MobiDB-lite"/>
    </source>
</evidence>
<evidence type="ECO:0000313" key="4">
    <source>
        <dbReference type="RefSeq" id="XP_033462360.1"/>
    </source>
</evidence>
<reference evidence="4" key="3">
    <citation type="submission" date="2025-08" db="UniProtKB">
        <authorList>
            <consortium name="RefSeq"/>
        </authorList>
    </citation>
    <scope>IDENTIFICATION</scope>
    <source>
        <strain evidence="4">CBS 342.82</strain>
    </source>
</reference>
<dbReference type="GO" id="GO:0007015">
    <property type="term" value="P:actin filament organization"/>
    <property type="evidence" value="ECO:0007669"/>
    <property type="project" value="TreeGrafter"/>
</dbReference>
<dbReference type="InterPro" id="IPR003096">
    <property type="entry name" value="SM22_calponin"/>
</dbReference>
<feature type="compositionally biased region" description="Low complexity" evidence="1">
    <location>
        <begin position="596"/>
        <end position="605"/>
    </location>
</feature>
<evidence type="ECO:0000259" key="2">
    <source>
        <dbReference type="PROSITE" id="PS50021"/>
    </source>
</evidence>
<dbReference type="InterPro" id="IPR036872">
    <property type="entry name" value="CH_dom_sf"/>
</dbReference>
<dbReference type="InterPro" id="IPR050606">
    <property type="entry name" value="Calponin-like"/>
</dbReference>
<name>A0A6J3MCK0_9PEZI</name>
<feature type="compositionally biased region" description="Low complexity" evidence="1">
    <location>
        <begin position="476"/>
        <end position="487"/>
    </location>
</feature>
<feature type="compositionally biased region" description="Basic and acidic residues" evidence="1">
    <location>
        <begin position="255"/>
        <end position="270"/>
    </location>
</feature>
<feature type="compositionally biased region" description="Polar residues" evidence="1">
    <location>
        <begin position="500"/>
        <end position="522"/>
    </location>
</feature>
<feature type="compositionally biased region" description="Basic and acidic residues" evidence="1">
    <location>
        <begin position="230"/>
        <end position="243"/>
    </location>
</feature>
<proteinExistence type="predicted"/>
<dbReference type="GeneID" id="54362066"/>
<sequence>MASVTSLDADMRNLRMSRYTPQAANEARNWIESTLNTQLPTGNLLADLKDGVLLCQLANLAIQPQHAPIKWKKSAMPFIQMENISHFLRACELAPLSLPAHDRFLTVDLFEAKDAAQVLQCLGAFSRQANRINPSSFPTTIGPKKVGATAPMSPPMTSSVTGSSTGNAPTQVSSPPVSSWSKRTEEGSTAPAWNIHQYGYMGGASQGNQGITFGGRRQITSQAPDVPSLAEKEKLRRGKEAEALRQQQQDVEQEEHERITAAENEEKARLDEAQRWEAEALRQREEERTRIEQQKRQWEEEERRWKEDEEARQREEVKAGSSSNGSHSILRGQTMSQYRAEQASLTIESPEQKRVRELEKELEEARERERQYQAEREERLRKDTTGQKQPETAEAKIVQSQSEGDWTGDERDASRQQLQSARDTTPVKPPGIGSTRPLPTKPETPSRSLLTDPPATKPASTPVTPPSIPARNPQLSSFTSNRTSNRSIFARSRPVPSVADNMSTSGASTPNRTEQFLESNNAPAVAAPRISASNEAGDSSLEQARDRDARVASQEKTKAGAWASKSLLEREMERERERQREWETNQQAQKEVPRDTTQGTGQGQTWDVNQYGYLGGDSMNRGSGVGSGINIGGRRQIIGPRPKP</sequence>
<dbReference type="PANTHER" id="PTHR47385">
    <property type="entry name" value="CALPONIN"/>
    <property type="match status" value="1"/>
</dbReference>
<feature type="compositionally biased region" description="Low complexity" evidence="1">
    <location>
        <begin position="632"/>
        <end position="644"/>
    </location>
</feature>
<feature type="compositionally biased region" description="Polar residues" evidence="1">
    <location>
        <begin position="320"/>
        <end position="349"/>
    </location>
</feature>
<evidence type="ECO:0000313" key="3">
    <source>
        <dbReference type="Proteomes" id="UP000504637"/>
    </source>
</evidence>
<dbReference type="RefSeq" id="XP_033462360.1">
    <property type="nucleotide sequence ID" value="XM_033604266.1"/>
</dbReference>
<feature type="domain" description="Calponin-homology (CH)" evidence="2">
    <location>
        <begin position="21"/>
        <end position="130"/>
    </location>
</feature>
<dbReference type="Pfam" id="PF00307">
    <property type="entry name" value="CH"/>
    <property type="match status" value="1"/>
</dbReference>
<feature type="compositionally biased region" description="Basic and acidic residues" evidence="1">
    <location>
        <begin position="567"/>
        <end position="583"/>
    </location>
</feature>
<accession>A0A6J3MCK0</accession>
<dbReference type="Gene3D" id="1.10.418.10">
    <property type="entry name" value="Calponin-like domain"/>
    <property type="match status" value="1"/>
</dbReference>
<feature type="compositionally biased region" description="Basic and acidic residues" evidence="1">
    <location>
        <begin position="282"/>
        <end position="318"/>
    </location>
</feature>
<feature type="compositionally biased region" description="Basic and acidic residues" evidence="1">
    <location>
        <begin position="350"/>
        <end position="385"/>
    </location>
</feature>
<organism evidence="4">
    <name type="scientific">Dissoconium aciculare CBS 342.82</name>
    <dbReference type="NCBI Taxonomy" id="1314786"/>
    <lineage>
        <taxon>Eukaryota</taxon>
        <taxon>Fungi</taxon>
        <taxon>Dikarya</taxon>
        <taxon>Ascomycota</taxon>
        <taxon>Pezizomycotina</taxon>
        <taxon>Dothideomycetes</taxon>
        <taxon>Dothideomycetidae</taxon>
        <taxon>Mycosphaerellales</taxon>
        <taxon>Dissoconiaceae</taxon>
        <taxon>Dissoconium</taxon>
    </lineage>
</organism>
<dbReference type="OrthoDB" id="21595at2759"/>
<feature type="compositionally biased region" description="Polar residues" evidence="1">
    <location>
        <begin position="155"/>
        <end position="181"/>
    </location>
</feature>
<dbReference type="PROSITE" id="PS50021">
    <property type="entry name" value="CH"/>
    <property type="match status" value="1"/>
</dbReference>
<dbReference type="InterPro" id="IPR001715">
    <property type="entry name" value="CH_dom"/>
</dbReference>
<dbReference type="SMART" id="SM00033">
    <property type="entry name" value="CH"/>
    <property type="match status" value="1"/>
</dbReference>
<reference evidence="4" key="1">
    <citation type="submission" date="2020-01" db="EMBL/GenBank/DDBJ databases">
        <authorList>
            <consortium name="DOE Joint Genome Institute"/>
            <person name="Haridas S."/>
            <person name="Albert R."/>
            <person name="Binder M."/>
            <person name="Bloem J."/>
            <person name="Labutti K."/>
            <person name="Salamov A."/>
            <person name="Andreopoulos B."/>
            <person name="Baker S.E."/>
            <person name="Barry K."/>
            <person name="Bills G."/>
            <person name="Bluhm B.H."/>
            <person name="Cannon C."/>
            <person name="Castanera R."/>
            <person name="Culley D.E."/>
            <person name="Daum C."/>
            <person name="Ezra D."/>
            <person name="Gonzalez J.B."/>
            <person name="Henrissat B."/>
            <person name="Kuo A."/>
            <person name="Liang C."/>
            <person name="Lipzen A."/>
            <person name="Lutzoni F."/>
            <person name="Magnuson J."/>
            <person name="Mondo S."/>
            <person name="Nolan M."/>
            <person name="Ohm R."/>
            <person name="Pangilinan J."/>
            <person name="Park H.-J."/>
            <person name="Ramirez L."/>
            <person name="Alfaro M."/>
            <person name="Sun H."/>
            <person name="Tritt A."/>
            <person name="Yoshinaga Y."/>
            <person name="Zwiers L.-H."/>
            <person name="Turgeon B.G."/>
            <person name="Goodwin S.B."/>
            <person name="Spatafora J.W."/>
            <person name="Crous P.W."/>
            <person name="Grigoriev I.V."/>
        </authorList>
    </citation>
    <scope>NUCLEOTIDE SEQUENCE</scope>
    <source>
        <strain evidence="4">CBS 342.82</strain>
    </source>
</reference>
<feature type="region of interest" description="Disordered" evidence="1">
    <location>
        <begin position="624"/>
        <end position="644"/>
    </location>
</feature>
<gene>
    <name evidence="4" type="ORF">K489DRAFT_377874</name>
</gene>
<feature type="region of interest" description="Disordered" evidence="1">
    <location>
        <begin position="221"/>
        <end position="270"/>
    </location>
</feature>
<dbReference type="PANTHER" id="PTHR47385:SF14">
    <property type="entry name" value="TRANSGELIN"/>
    <property type="match status" value="1"/>
</dbReference>
<feature type="compositionally biased region" description="Basic and acidic residues" evidence="1">
    <location>
        <begin position="543"/>
        <end position="558"/>
    </location>
</feature>
<dbReference type="AlphaFoldDB" id="A0A6J3MCK0"/>
<keyword evidence="3" id="KW-1185">Reference proteome</keyword>
<dbReference type="GO" id="GO:0051015">
    <property type="term" value="F:actin filament binding"/>
    <property type="evidence" value="ECO:0007669"/>
    <property type="project" value="TreeGrafter"/>
</dbReference>
<protein>
    <recommendedName>
        <fullName evidence="2">Calponin-homology (CH) domain-containing protein</fullName>
    </recommendedName>
</protein>
<dbReference type="Proteomes" id="UP000504637">
    <property type="component" value="Unplaced"/>
</dbReference>